<dbReference type="GO" id="GO:0008061">
    <property type="term" value="F:chitin binding"/>
    <property type="evidence" value="ECO:0007669"/>
    <property type="project" value="InterPro"/>
</dbReference>
<dbReference type="PROSITE" id="PS01095">
    <property type="entry name" value="GH18_1"/>
    <property type="match status" value="1"/>
</dbReference>
<dbReference type="GO" id="GO:0005975">
    <property type="term" value="P:carbohydrate metabolic process"/>
    <property type="evidence" value="ECO:0007669"/>
    <property type="project" value="InterPro"/>
</dbReference>
<dbReference type="SUPFAM" id="SSF51445">
    <property type="entry name" value="(Trans)glycosidases"/>
    <property type="match status" value="1"/>
</dbReference>
<keyword evidence="6" id="KW-0732">Signal</keyword>
<dbReference type="PANTHER" id="PTHR11177">
    <property type="entry name" value="CHITINASE"/>
    <property type="match status" value="1"/>
</dbReference>
<organism evidence="8 9">
    <name type="scientific">Elysia chlorotica</name>
    <name type="common">Eastern emerald elysia</name>
    <name type="synonym">Sea slug</name>
    <dbReference type="NCBI Taxonomy" id="188477"/>
    <lineage>
        <taxon>Eukaryota</taxon>
        <taxon>Metazoa</taxon>
        <taxon>Spiralia</taxon>
        <taxon>Lophotrochozoa</taxon>
        <taxon>Mollusca</taxon>
        <taxon>Gastropoda</taxon>
        <taxon>Heterobranchia</taxon>
        <taxon>Euthyneura</taxon>
        <taxon>Panpulmonata</taxon>
        <taxon>Sacoglossa</taxon>
        <taxon>Placobranchoidea</taxon>
        <taxon>Plakobranchidae</taxon>
        <taxon>Elysia</taxon>
    </lineage>
</organism>
<protein>
    <recommendedName>
        <fullName evidence="7">GH18 domain-containing protein</fullName>
    </recommendedName>
</protein>
<gene>
    <name evidence="8" type="ORF">EGW08_004376</name>
</gene>
<accession>A0A433U1Z7</accession>
<feature type="signal peptide" evidence="6">
    <location>
        <begin position="1"/>
        <end position="20"/>
    </location>
</feature>
<dbReference type="InterPro" id="IPR001579">
    <property type="entry name" value="Glyco_hydro_18_chit_AS"/>
</dbReference>
<keyword evidence="9" id="KW-1185">Reference proteome</keyword>
<evidence type="ECO:0000259" key="7">
    <source>
        <dbReference type="PROSITE" id="PS51910"/>
    </source>
</evidence>
<dbReference type="SMART" id="SM00636">
    <property type="entry name" value="Glyco_18"/>
    <property type="match status" value="1"/>
</dbReference>
<dbReference type="GO" id="GO:0005576">
    <property type="term" value="C:extracellular region"/>
    <property type="evidence" value="ECO:0007669"/>
    <property type="project" value="TreeGrafter"/>
</dbReference>
<evidence type="ECO:0000256" key="3">
    <source>
        <dbReference type="ARBA" id="ARBA00023295"/>
    </source>
</evidence>
<evidence type="ECO:0000256" key="2">
    <source>
        <dbReference type="ARBA" id="ARBA00023157"/>
    </source>
</evidence>
<dbReference type="SUPFAM" id="SSF54556">
    <property type="entry name" value="Chitinase insertion domain"/>
    <property type="match status" value="1"/>
</dbReference>
<dbReference type="AlphaFoldDB" id="A0A433U1Z7"/>
<reference evidence="8 9" key="1">
    <citation type="submission" date="2019-01" db="EMBL/GenBank/DDBJ databases">
        <title>A draft genome assembly of the solar-powered sea slug Elysia chlorotica.</title>
        <authorList>
            <person name="Cai H."/>
            <person name="Li Q."/>
            <person name="Fang X."/>
            <person name="Li J."/>
            <person name="Curtis N.E."/>
            <person name="Altenburger A."/>
            <person name="Shibata T."/>
            <person name="Feng M."/>
            <person name="Maeda T."/>
            <person name="Schwartz J.A."/>
            <person name="Shigenobu S."/>
            <person name="Lundholm N."/>
            <person name="Nishiyama T."/>
            <person name="Yang H."/>
            <person name="Hasebe M."/>
            <person name="Li S."/>
            <person name="Pierce S.K."/>
            <person name="Wang J."/>
        </authorList>
    </citation>
    <scope>NUCLEOTIDE SEQUENCE [LARGE SCALE GENOMIC DNA]</scope>
    <source>
        <strain evidence="8">EC2010</strain>
        <tissue evidence="8">Whole organism of an adult</tissue>
    </source>
</reference>
<keyword evidence="1 4" id="KW-0378">Hydrolase</keyword>
<dbReference type="InterPro" id="IPR001223">
    <property type="entry name" value="Glyco_hydro18_cat"/>
</dbReference>
<dbReference type="OrthoDB" id="6138182at2759"/>
<dbReference type="InterPro" id="IPR017853">
    <property type="entry name" value="GH"/>
</dbReference>
<feature type="domain" description="GH18" evidence="7">
    <location>
        <begin position="27"/>
        <end position="396"/>
    </location>
</feature>
<dbReference type="EMBL" id="RQTK01000099">
    <property type="protein sequence ID" value="RUS87843.1"/>
    <property type="molecule type" value="Genomic_DNA"/>
</dbReference>
<dbReference type="Gene3D" id="3.10.50.10">
    <property type="match status" value="1"/>
</dbReference>
<dbReference type="GO" id="GO:0004568">
    <property type="term" value="F:chitinase activity"/>
    <property type="evidence" value="ECO:0007669"/>
    <property type="project" value="TreeGrafter"/>
</dbReference>
<keyword evidence="3 4" id="KW-0326">Glycosidase</keyword>
<dbReference type="GO" id="GO:0006032">
    <property type="term" value="P:chitin catabolic process"/>
    <property type="evidence" value="ECO:0007669"/>
    <property type="project" value="TreeGrafter"/>
</dbReference>
<dbReference type="FunFam" id="3.10.50.10:FF:000001">
    <property type="entry name" value="Chitinase 3-like 1"/>
    <property type="match status" value="1"/>
</dbReference>
<evidence type="ECO:0000313" key="9">
    <source>
        <dbReference type="Proteomes" id="UP000271974"/>
    </source>
</evidence>
<evidence type="ECO:0000256" key="4">
    <source>
        <dbReference type="RuleBase" id="RU000489"/>
    </source>
</evidence>
<feature type="non-terminal residue" evidence="8">
    <location>
        <position position="1"/>
    </location>
</feature>
<dbReference type="InterPro" id="IPR011583">
    <property type="entry name" value="Chitinase_II/V-like_cat"/>
</dbReference>
<dbReference type="Proteomes" id="UP000271974">
    <property type="component" value="Unassembled WGS sequence"/>
</dbReference>
<name>A0A433U1Z7_ELYCH</name>
<dbReference type="InterPro" id="IPR050314">
    <property type="entry name" value="Glycosyl_Hydrlase_18"/>
</dbReference>
<proteinExistence type="inferred from homology"/>
<dbReference type="Pfam" id="PF00704">
    <property type="entry name" value="Glyco_hydro_18"/>
    <property type="match status" value="1"/>
</dbReference>
<evidence type="ECO:0000256" key="1">
    <source>
        <dbReference type="ARBA" id="ARBA00022801"/>
    </source>
</evidence>
<comment type="caution">
    <text evidence="8">The sequence shown here is derived from an EMBL/GenBank/DDBJ whole genome shotgun (WGS) entry which is preliminary data.</text>
</comment>
<dbReference type="InterPro" id="IPR029070">
    <property type="entry name" value="Chitinase_insertion_sf"/>
</dbReference>
<dbReference type="PROSITE" id="PS51910">
    <property type="entry name" value="GH18_2"/>
    <property type="match status" value="1"/>
</dbReference>
<sequence length="396" mass="44037">LNLFYLLFLFFLCFVSHSAARQSQPEFRRVCYFTNWSCDLLEPEAHFCIRHIDPTLCTHVVYAFAQIDPVALTLIPTRRDDEDNDGGRYSRFNELVKTESASTKTLLSIGGLNQTEAPFTAVAGTNHSRTLFAHRSSRSLRQWGFDGLDVDWEYPQSEDRQLLTSLLMALRAEFKAEARRSEQGELILSVAAPVSKEMVKAGYDIPGIAKQVDMINLMAYDFHGAWSDVTGVNSPLFPRRSDPRFSPEHSVEWSVNYWISNGAAASKINLGIAGYGQSRESPIMSTGVGSAAEGPGRPGRLRHLAGQLSYPEICELIQHGGQEMWDAEQKVPYAISGDQWVGYDNGKSIAEKVKWAVTRGLGGVMFWSLDLDDFTGGYCGAGRFPLLSAINRTVSE</sequence>
<evidence type="ECO:0000256" key="5">
    <source>
        <dbReference type="RuleBase" id="RU004453"/>
    </source>
</evidence>
<keyword evidence="2" id="KW-1015">Disulfide bond</keyword>
<feature type="non-terminal residue" evidence="8">
    <location>
        <position position="396"/>
    </location>
</feature>
<evidence type="ECO:0000256" key="6">
    <source>
        <dbReference type="SAM" id="SignalP"/>
    </source>
</evidence>
<feature type="chain" id="PRO_5019122550" description="GH18 domain-containing protein" evidence="6">
    <location>
        <begin position="21"/>
        <end position="396"/>
    </location>
</feature>
<comment type="similarity">
    <text evidence="5">Belongs to the glycosyl hydrolase 18 family.</text>
</comment>
<evidence type="ECO:0000313" key="8">
    <source>
        <dbReference type="EMBL" id="RUS87843.1"/>
    </source>
</evidence>
<dbReference type="PANTHER" id="PTHR11177:SF317">
    <property type="entry name" value="CHITINASE 12-RELATED"/>
    <property type="match status" value="1"/>
</dbReference>
<dbReference type="Gene3D" id="3.20.20.80">
    <property type="entry name" value="Glycosidases"/>
    <property type="match status" value="1"/>
</dbReference>
<dbReference type="STRING" id="188477.A0A433U1Z7"/>